<evidence type="ECO:0000256" key="2">
    <source>
        <dbReference type="SAM" id="Phobius"/>
    </source>
</evidence>
<evidence type="ECO:0000256" key="1">
    <source>
        <dbReference type="SAM" id="MobiDB-lite"/>
    </source>
</evidence>
<keyword evidence="2" id="KW-0812">Transmembrane</keyword>
<evidence type="ECO:0000313" key="3">
    <source>
        <dbReference type="EMBL" id="KAF6021724.1"/>
    </source>
</evidence>
<accession>A0A7J7J7J1</accession>
<dbReference type="Proteomes" id="UP000593567">
    <property type="component" value="Unassembled WGS sequence"/>
</dbReference>
<reference evidence="3" key="1">
    <citation type="submission" date="2020-06" db="EMBL/GenBank/DDBJ databases">
        <title>Draft genome of Bugula neritina, a colonial animal packing powerful symbionts and potential medicines.</title>
        <authorList>
            <person name="Rayko M."/>
        </authorList>
    </citation>
    <scope>NUCLEOTIDE SEQUENCE [LARGE SCALE GENOMIC DNA]</scope>
    <source>
        <strain evidence="3">Kwan_BN1</strain>
    </source>
</reference>
<feature type="transmembrane region" description="Helical" evidence="2">
    <location>
        <begin position="57"/>
        <end position="80"/>
    </location>
</feature>
<feature type="compositionally biased region" description="Polar residues" evidence="1">
    <location>
        <begin position="19"/>
        <end position="28"/>
    </location>
</feature>
<keyword evidence="2" id="KW-0472">Membrane</keyword>
<organism evidence="3 4">
    <name type="scientific">Bugula neritina</name>
    <name type="common">Brown bryozoan</name>
    <name type="synonym">Sertularia neritina</name>
    <dbReference type="NCBI Taxonomy" id="10212"/>
    <lineage>
        <taxon>Eukaryota</taxon>
        <taxon>Metazoa</taxon>
        <taxon>Spiralia</taxon>
        <taxon>Lophotrochozoa</taxon>
        <taxon>Bryozoa</taxon>
        <taxon>Gymnolaemata</taxon>
        <taxon>Cheilostomatida</taxon>
        <taxon>Flustrina</taxon>
        <taxon>Buguloidea</taxon>
        <taxon>Bugulidae</taxon>
        <taxon>Bugula</taxon>
    </lineage>
</organism>
<feature type="compositionally biased region" description="Low complexity" evidence="1">
    <location>
        <begin position="98"/>
        <end position="140"/>
    </location>
</feature>
<sequence>MNEKAVLTDNLKNDENGSDKLSSIGTSPSPAEFQYKRLVPKASGMSLFISNISKHRAAFITPIVVLSIAIILMIVAFSAAEWNGVDSDKTTAKQLGESTTPAITSTKTASAPTTPTTTTTTPTTTTTTTASPTTPTTTVAPTTLTTTTVAPITSTTTTTPTTSTTTTTPTTSTTTVAPTTSTTTVAPTTTTRTTTTTSSSTTTELTSSISGIFVEVL</sequence>
<gene>
    <name evidence="3" type="ORF">EB796_019966</name>
</gene>
<dbReference type="AlphaFoldDB" id="A0A7J7J7J1"/>
<feature type="region of interest" description="Disordered" evidence="1">
    <location>
        <begin position="153"/>
        <end position="202"/>
    </location>
</feature>
<keyword evidence="4" id="KW-1185">Reference proteome</keyword>
<feature type="region of interest" description="Disordered" evidence="1">
    <location>
        <begin position="95"/>
        <end position="140"/>
    </location>
</feature>
<evidence type="ECO:0000313" key="4">
    <source>
        <dbReference type="Proteomes" id="UP000593567"/>
    </source>
</evidence>
<dbReference type="EMBL" id="VXIV02002972">
    <property type="protein sequence ID" value="KAF6021724.1"/>
    <property type="molecule type" value="Genomic_DNA"/>
</dbReference>
<keyword evidence="2" id="KW-1133">Transmembrane helix</keyword>
<comment type="caution">
    <text evidence="3">The sequence shown here is derived from an EMBL/GenBank/DDBJ whole genome shotgun (WGS) entry which is preliminary data.</text>
</comment>
<feature type="region of interest" description="Disordered" evidence="1">
    <location>
        <begin position="1"/>
        <end position="28"/>
    </location>
</feature>
<proteinExistence type="predicted"/>
<protein>
    <submittedName>
        <fullName evidence="3">Uncharacterized protein</fullName>
    </submittedName>
</protein>
<name>A0A7J7J7J1_BUGNE</name>